<dbReference type="InterPro" id="IPR003615">
    <property type="entry name" value="HNH_nuc"/>
</dbReference>
<dbReference type="CDD" id="cd00085">
    <property type="entry name" value="HNHc"/>
    <property type="match status" value="1"/>
</dbReference>
<evidence type="ECO:0000313" key="3">
    <source>
        <dbReference type="EMBL" id="MBS0124706.1"/>
    </source>
</evidence>
<feature type="region of interest" description="Disordered" evidence="1">
    <location>
        <begin position="1"/>
        <end position="22"/>
    </location>
</feature>
<accession>A0A8J7WG52</accession>
<sequence>MIRVERTPCPRPLDPAFPDEAGPRELRKLTDKVARGETLSGDDFQAYRNAKVREALREMFHGKCAYCESKIAGSQDTDVEHYRPKKGVTEADDLGIAHPGYWWLAMVWENLVLSCQHCNQTRSSLVIIPDDLETEEDLREFLMRQPQSRAGKLNAFPTEDNVWVTAPGNSLGQERPLILNPADVDPEAHLDWVLFKGAATVRARDASLAGEATRRILGLNRRWLEEDRRVHLLEMREDRNDIIEAINNWLTADDAADRDRWSAWADRAIARLVRRTEPDKPFAGMARAFLAQVQAEVDAMAQPGGGG</sequence>
<gene>
    <name evidence="3" type="ORF">KB874_11425</name>
</gene>
<organism evidence="3 4">
    <name type="scientific">Thetidibacter halocola</name>
    <dbReference type="NCBI Taxonomy" id="2827239"/>
    <lineage>
        <taxon>Bacteria</taxon>
        <taxon>Pseudomonadati</taxon>
        <taxon>Pseudomonadota</taxon>
        <taxon>Alphaproteobacteria</taxon>
        <taxon>Rhodobacterales</taxon>
        <taxon>Roseobacteraceae</taxon>
        <taxon>Thetidibacter</taxon>
    </lineage>
</organism>
<comment type="caution">
    <text evidence="3">The sequence shown here is derived from an EMBL/GenBank/DDBJ whole genome shotgun (WGS) entry which is preliminary data.</text>
</comment>
<dbReference type="AlphaFoldDB" id="A0A8J7WG52"/>
<evidence type="ECO:0000313" key="4">
    <source>
        <dbReference type="Proteomes" id="UP000681356"/>
    </source>
</evidence>
<keyword evidence="3" id="KW-0378">Hydrolase</keyword>
<keyword evidence="3" id="KW-0255">Endonuclease</keyword>
<dbReference type="SMART" id="SM00507">
    <property type="entry name" value="HNHc"/>
    <property type="match status" value="1"/>
</dbReference>
<evidence type="ECO:0000259" key="2">
    <source>
        <dbReference type="SMART" id="SM00507"/>
    </source>
</evidence>
<protein>
    <submittedName>
        <fullName evidence="3">HNH endonuclease</fullName>
    </submittedName>
</protein>
<dbReference type="GO" id="GO:0004519">
    <property type="term" value="F:endonuclease activity"/>
    <property type="evidence" value="ECO:0007669"/>
    <property type="project" value="UniProtKB-KW"/>
</dbReference>
<reference evidence="3" key="1">
    <citation type="submission" date="2021-04" db="EMBL/GenBank/DDBJ databases">
        <authorList>
            <person name="Yoon J."/>
        </authorList>
    </citation>
    <scope>NUCLEOTIDE SEQUENCE</scope>
    <source>
        <strain evidence="3">KMU-90</strain>
    </source>
</reference>
<feature type="domain" description="HNH nuclease" evidence="2">
    <location>
        <begin position="51"/>
        <end position="120"/>
    </location>
</feature>
<proteinExistence type="predicted"/>
<dbReference type="EMBL" id="JAGTUU010000004">
    <property type="protein sequence ID" value="MBS0124706.1"/>
    <property type="molecule type" value="Genomic_DNA"/>
</dbReference>
<keyword evidence="3" id="KW-0540">Nuclease</keyword>
<keyword evidence="4" id="KW-1185">Reference proteome</keyword>
<evidence type="ECO:0000256" key="1">
    <source>
        <dbReference type="SAM" id="MobiDB-lite"/>
    </source>
</evidence>
<name>A0A8J7WG52_9RHOB</name>
<dbReference type="Gene3D" id="1.10.30.50">
    <property type="match status" value="1"/>
</dbReference>
<dbReference type="Proteomes" id="UP000681356">
    <property type="component" value="Unassembled WGS sequence"/>
</dbReference>
<dbReference type="RefSeq" id="WP_212536669.1">
    <property type="nucleotide sequence ID" value="NZ_JAGTUU010000004.1"/>
</dbReference>